<protein>
    <submittedName>
        <fullName evidence="1">Uncharacterized protein</fullName>
    </submittedName>
</protein>
<reference evidence="1 2" key="1">
    <citation type="submission" date="2021-06" db="EMBL/GenBank/DDBJ databases">
        <title>Caerostris extrusa draft genome.</title>
        <authorList>
            <person name="Kono N."/>
            <person name="Arakawa K."/>
        </authorList>
    </citation>
    <scope>NUCLEOTIDE SEQUENCE [LARGE SCALE GENOMIC DNA]</scope>
</reference>
<name>A0AAV4RY63_CAEEX</name>
<dbReference type="EMBL" id="BPLR01008617">
    <property type="protein sequence ID" value="GIY26039.1"/>
    <property type="molecule type" value="Genomic_DNA"/>
</dbReference>
<evidence type="ECO:0000313" key="1">
    <source>
        <dbReference type="EMBL" id="GIY26039.1"/>
    </source>
</evidence>
<keyword evidence="2" id="KW-1185">Reference proteome</keyword>
<dbReference type="Proteomes" id="UP001054945">
    <property type="component" value="Unassembled WGS sequence"/>
</dbReference>
<sequence>MHITKSMPELKEKNEVLSSTLLTFLLQQNSPEVQEREFVAIAPGTPSPELQGSLSRKFCKIWWTDISARAPNRFRLDYNNGCFAIQA</sequence>
<organism evidence="1 2">
    <name type="scientific">Caerostris extrusa</name>
    <name type="common">Bark spider</name>
    <name type="synonym">Caerostris bankana</name>
    <dbReference type="NCBI Taxonomy" id="172846"/>
    <lineage>
        <taxon>Eukaryota</taxon>
        <taxon>Metazoa</taxon>
        <taxon>Ecdysozoa</taxon>
        <taxon>Arthropoda</taxon>
        <taxon>Chelicerata</taxon>
        <taxon>Arachnida</taxon>
        <taxon>Araneae</taxon>
        <taxon>Araneomorphae</taxon>
        <taxon>Entelegynae</taxon>
        <taxon>Araneoidea</taxon>
        <taxon>Araneidae</taxon>
        <taxon>Caerostris</taxon>
    </lineage>
</organism>
<proteinExistence type="predicted"/>
<comment type="caution">
    <text evidence="1">The sequence shown here is derived from an EMBL/GenBank/DDBJ whole genome shotgun (WGS) entry which is preliminary data.</text>
</comment>
<dbReference type="AlphaFoldDB" id="A0AAV4RY63"/>
<evidence type="ECO:0000313" key="2">
    <source>
        <dbReference type="Proteomes" id="UP001054945"/>
    </source>
</evidence>
<accession>A0AAV4RY63</accession>
<gene>
    <name evidence="1" type="ORF">CEXT_115721</name>
</gene>